<comment type="caution">
    <text evidence="5">The sequence shown here is derived from an EMBL/GenBank/DDBJ whole genome shotgun (WGS) entry which is preliminary data.</text>
</comment>
<organism evidence="5 6">
    <name type="scientific">Pocillopora damicornis</name>
    <name type="common">Cauliflower coral</name>
    <name type="synonym">Millepora damicornis</name>
    <dbReference type="NCBI Taxonomy" id="46731"/>
    <lineage>
        <taxon>Eukaryota</taxon>
        <taxon>Metazoa</taxon>
        <taxon>Cnidaria</taxon>
        <taxon>Anthozoa</taxon>
        <taxon>Hexacorallia</taxon>
        <taxon>Scleractinia</taxon>
        <taxon>Astrocoeniina</taxon>
        <taxon>Pocilloporidae</taxon>
        <taxon>Pocillopora</taxon>
    </lineage>
</organism>
<feature type="coiled-coil region" evidence="3">
    <location>
        <begin position="166"/>
        <end position="218"/>
    </location>
</feature>
<dbReference type="InterPro" id="IPR051681">
    <property type="entry name" value="Ser/Thr_Kinases-Pseudokinases"/>
</dbReference>
<evidence type="ECO:0000256" key="3">
    <source>
        <dbReference type="SAM" id="Coils"/>
    </source>
</evidence>
<reference evidence="5 6" key="1">
    <citation type="journal article" date="2018" name="Sci. Rep.">
        <title>Comparative analysis of the Pocillopora damicornis genome highlights role of immune system in coral evolution.</title>
        <authorList>
            <person name="Cunning R."/>
            <person name="Bay R.A."/>
            <person name="Gillette P."/>
            <person name="Baker A.C."/>
            <person name="Traylor-Knowles N."/>
        </authorList>
    </citation>
    <scope>NUCLEOTIDE SEQUENCE [LARGE SCALE GENOMIC DNA]</scope>
    <source>
        <strain evidence="5">RSMAS</strain>
        <tissue evidence="5">Whole animal</tissue>
    </source>
</reference>
<protein>
    <recommendedName>
        <fullName evidence="4">Protein kinase domain-containing protein</fullName>
    </recommendedName>
</protein>
<dbReference type="GO" id="GO:0097527">
    <property type="term" value="P:necroptotic signaling pathway"/>
    <property type="evidence" value="ECO:0007669"/>
    <property type="project" value="TreeGrafter"/>
</dbReference>
<dbReference type="InterPro" id="IPR000719">
    <property type="entry name" value="Prot_kinase_dom"/>
</dbReference>
<evidence type="ECO:0000313" key="6">
    <source>
        <dbReference type="Proteomes" id="UP000275408"/>
    </source>
</evidence>
<evidence type="ECO:0000256" key="1">
    <source>
        <dbReference type="ARBA" id="ARBA00022741"/>
    </source>
</evidence>
<dbReference type="GO" id="GO:0004672">
    <property type="term" value="F:protein kinase activity"/>
    <property type="evidence" value="ECO:0007669"/>
    <property type="project" value="InterPro"/>
</dbReference>
<dbReference type="PANTHER" id="PTHR44329">
    <property type="entry name" value="SERINE/THREONINE-PROTEIN KINASE TNNI3K-RELATED"/>
    <property type="match status" value="1"/>
</dbReference>
<name>A0A3M6TDH2_POCDA</name>
<dbReference type="PANTHER" id="PTHR44329:SF298">
    <property type="entry name" value="MIXED LINEAGE KINASE DOMAIN-LIKE PROTEIN"/>
    <property type="match status" value="1"/>
</dbReference>
<accession>A0A3M6TDH2</accession>
<keyword evidence="6" id="KW-1185">Reference proteome</keyword>
<evidence type="ECO:0000259" key="4">
    <source>
        <dbReference type="PROSITE" id="PS50011"/>
    </source>
</evidence>
<dbReference type="AlphaFoldDB" id="A0A3M6TDH2"/>
<dbReference type="EMBL" id="RCHS01003817">
    <property type="protein sequence ID" value="RMX39378.1"/>
    <property type="molecule type" value="Genomic_DNA"/>
</dbReference>
<keyword evidence="1" id="KW-0547">Nucleotide-binding</keyword>
<dbReference type="PROSITE" id="PS50011">
    <property type="entry name" value="PROTEIN_KINASE_DOM"/>
    <property type="match status" value="1"/>
</dbReference>
<evidence type="ECO:0000313" key="5">
    <source>
        <dbReference type="EMBL" id="RMX39378.1"/>
    </source>
</evidence>
<dbReference type="Gene3D" id="1.10.510.10">
    <property type="entry name" value="Transferase(Phosphotransferase) domain 1"/>
    <property type="match status" value="1"/>
</dbReference>
<feature type="domain" description="Protein kinase" evidence="4">
    <location>
        <begin position="242"/>
        <end position="477"/>
    </location>
</feature>
<keyword evidence="3" id="KW-0175">Coiled coil</keyword>
<keyword evidence="2" id="KW-0067">ATP-binding</keyword>
<dbReference type="OrthoDB" id="4062651at2759"/>
<evidence type="ECO:0000256" key="2">
    <source>
        <dbReference type="ARBA" id="ARBA00022840"/>
    </source>
</evidence>
<gene>
    <name evidence="5" type="ORF">pdam_00005981</name>
</gene>
<dbReference type="Proteomes" id="UP000275408">
    <property type="component" value="Unassembled WGS sequence"/>
</dbReference>
<sequence>MPNTEQNIIRKELQGARFFSVLADGSTDSRIIQQESVFVRYTEPEVLPKTQFADLVDALSADAKGVLEAMDKGLDRVGVNVKHQKEKMVSCNFEGVAVMLAKQSGHWLRKSFFKEIKGPAKGWGGNGRIGEASYTGTEFLKPNNSLGNDEGPSVAALETGQVVAQLQRREERIREKEDEVRSIKVRITKKATRNRRTEEELRNKKRELERIKVDLDRTHYEKRTAEEVKVLIPEVQRCEVRINEGEKEWRGAKGKVMRGKVRDIEVVVKEPLSTKRKDFKAFKRESDIISQLDHPNVVRCHATFDEHDGQSPWIVQEYANGVSLGYHLNKRLFTLVPFEVLSFALDAGRGLLYLHTLPSPIVHGDLHSGNLLLFIIGSTPPVLKLCDFGKATILGNTMPPNQGPSKKDDVLSFGKLLSDMLLKIKWPDWMARQEQVYFRTSLEQLIERCTKEIPESRPDMQKVVDDLKDLENRYSNFPGQVEQDPVEKYLITKTSFNRH</sequence>
<dbReference type="STRING" id="46731.A0A3M6TDH2"/>
<dbReference type="SUPFAM" id="SSF56112">
    <property type="entry name" value="Protein kinase-like (PK-like)"/>
    <property type="match status" value="1"/>
</dbReference>
<dbReference type="InterPro" id="IPR001245">
    <property type="entry name" value="Ser-Thr/Tyr_kinase_cat_dom"/>
</dbReference>
<dbReference type="GO" id="GO:0005524">
    <property type="term" value="F:ATP binding"/>
    <property type="evidence" value="ECO:0007669"/>
    <property type="project" value="UniProtKB-KW"/>
</dbReference>
<proteinExistence type="predicted"/>
<dbReference type="InterPro" id="IPR011009">
    <property type="entry name" value="Kinase-like_dom_sf"/>
</dbReference>
<dbReference type="Pfam" id="PF07714">
    <property type="entry name" value="PK_Tyr_Ser-Thr"/>
    <property type="match status" value="1"/>
</dbReference>